<accession>A0A517ZBT6</accession>
<dbReference type="Proteomes" id="UP000320496">
    <property type="component" value="Chromosome"/>
</dbReference>
<name>A0A517ZBT6_9PLAN</name>
<sequence length="59" mass="6302">MKCLSAAVIVLAGAIPFTAGPFIRHDQTQGVVTLAGAVVALYGLVVWTRLLREPDERLP</sequence>
<feature type="transmembrane region" description="Helical" evidence="1">
    <location>
        <begin position="29"/>
        <end position="51"/>
    </location>
</feature>
<keyword evidence="1" id="KW-0812">Transmembrane</keyword>
<evidence type="ECO:0000256" key="1">
    <source>
        <dbReference type="SAM" id="Phobius"/>
    </source>
</evidence>
<dbReference type="AlphaFoldDB" id="A0A517ZBT6"/>
<evidence type="ECO:0000313" key="3">
    <source>
        <dbReference type="Proteomes" id="UP000320496"/>
    </source>
</evidence>
<protein>
    <submittedName>
        <fullName evidence="2">Uncharacterized protein</fullName>
    </submittedName>
</protein>
<keyword evidence="1" id="KW-1133">Transmembrane helix</keyword>
<dbReference type="KEGG" id="mri:Mal4_43070"/>
<dbReference type="RefSeq" id="WP_145371081.1">
    <property type="nucleotide sequence ID" value="NZ_CP036275.1"/>
</dbReference>
<dbReference type="EMBL" id="CP036275">
    <property type="protein sequence ID" value="QDU39953.1"/>
    <property type="molecule type" value="Genomic_DNA"/>
</dbReference>
<organism evidence="2 3">
    <name type="scientific">Maioricimonas rarisocia</name>
    <dbReference type="NCBI Taxonomy" id="2528026"/>
    <lineage>
        <taxon>Bacteria</taxon>
        <taxon>Pseudomonadati</taxon>
        <taxon>Planctomycetota</taxon>
        <taxon>Planctomycetia</taxon>
        <taxon>Planctomycetales</taxon>
        <taxon>Planctomycetaceae</taxon>
        <taxon>Maioricimonas</taxon>
    </lineage>
</organism>
<evidence type="ECO:0000313" key="2">
    <source>
        <dbReference type="EMBL" id="QDU39953.1"/>
    </source>
</evidence>
<keyword evidence="1" id="KW-0472">Membrane</keyword>
<reference evidence="2 3" key="1">
    <citation type="submission" date="2019-02" db="EMBL/GenBank/DDBJ databases">
        <title>Deep-cultivation of Planctomycetes and their phenomic and genomic characterization uncovers novel biology.</title>
        <authorList>
            <person name="Wiegand S."/>
            <person name="Jogler M."/>
            <person name="Boedeker C."/>
            <person name="Pinto D."/>
            <person name="Vollmers J."/>
            <person name="Rivas-Marin E."/>
            <person name="Kohn T."/>
            <person name="Peeters S.H."/>
            <person name="Heuer A."/>
            <person name="Rast P."/>
            <person name="Oberbeckmann S."/>
            <person name="Bunk B."/>
            <person name="Jeske O."/>
            <person name="Meyerdierks A."/>
            <person name="Storesund J.E."/>
            <person name="Kallscheuer N."/>
            <person name="Luecker S."/>
            <person name="Lage O.M."/>
            <person name="Pohl T."/>
            <person name="Merkel B.J."/>
            <person name="Hornburger P."/>
            <person name="Mueller R.-W."/>
            <person name="Bruemmer F."/>
            <person name="Labrenz M."/>
            <person name="Spormann A.M."/>
            <person name="Op den Camp H."/>
            <person name="Overmann J."/>
            <person name="Amann R."/>
            <person name="Jetten M.S.M."/>
            <person name="Mascher T."/>
            <person name="Medema M.H."/>
            <person name="Devos D.P."/>
            <person name="Kaster A.-K."/>
            <person name="Ovreas L."/>
            <person name="Rohde M."/>
            <person name="Galperin M.Y."/>
            <person name="Jogler C."/>
        </authorList>
    </citation>
    <scope>NUCLEOTIDE SEQUENCE [LARGE SCALE GENOMIC DNA]</scope>
    <source>
        <strain evidence="2 3">Mal4</strain>
    </source>
</reference>
<gene>
    <name evidence="2" type="ORF">Mal4_43070</name>
</gene>
<proteinExistence type="predicted"/>
<keyword evidence="3" id="KW-1185">Reference proteome</keyword>